<evidence type="ECO:0000256" key="1">
    <source>
        <dbReference type="ARBA" id="ARBA00023015"/>
    </source>
</evidence>
<dbReference type="InterPro" id="IPR015927">
    <property type="entry name" value="Peptidase_S24_S26A/B/C"/>
</dbReference>
<dbReference type="Proteomes" id="UP001499988">
    <property type="component" value="Unassembled WGS sequence"/>
</dbReference>
<keyword evidence="2" id="KW-0238">DNA-binding</keyword>
<reference evidence="6" key="1">
    <citation type="journal article" date="2019" name="Int. J. Syst. Evol. Microbiol.">
        <title>The Global Catalogue of Microorganisms (GCM) 10K type strain sequencing project: providing services to taxonomists for standard genome sequencing and annotation.</title>
        <authorList>
            <consortium name="The Broad Institute Genomics Platform"/>
            <consortium name="The Broad Institute Genome Sequencing Center for Infectious Disease"/>
            <person name="Wu L."/>
            <person name="Ma J."/>
        </authorList>
    </citation>
    <scope>NUCLEOTIDE SEQUENCE [LARGE SCALE GENOMIC DNA]</scope>
    <source>
        <strain evidence="6">JCM 18401</strain>
    </source>
</reference>
<dbReference type="PANTHER" id="PTHR40661:SF2">
    <property type="entry name" value="HTH-TYPE TRANSCRIPTIONAL REGULATOR PRTR"/>
    <property type="match status" value="1"/>
</dbReference>
<keyword evidence="3" id="KW-0804">Transcription</keyword>
<feature type="domain" description="HTH cro/C1-type" evidence="4">
    <location>
        <begin position="7"/>
        <end position="61"/>
    </location>
</feature>
<keyword evidence="1" id="KW-0805">Transcription regulation</keyword>
<dbReference type="InterPro" id="IPR039418">
    <property type="entry name" value="LexA-like"/>
</dbReference>
<comment type="caution">
    <text evidence="5">The sequence shown here is derived from an EMBL/GenBank/DDBJ whole genome shotgun (WGS) entry which is preliminary data.</text>
</comment>
<dbReference type="Gene3D" id="2.10.109.10">
    <property type="entry name" value="Umud Fragment, subunit A"/>
    <property type="match status" value="1"/>
</dbReference>
<evidence type="ECO:0000259" key="4">
    <source>
        <dbReference type="PROSITE" id="PS50943"/>
    </source>
</evidence>
<name>A0ABP9EL63_9GAMM</name>
<organism evidence="5 6">
    <name type="scientific">Ferrimonas pelagia</name>
    <dbReference type="NCBI Taxonomy" id="1177826"/>
    <lineage>
        <taxon>Bacteria</taxon>
        <taxon>Pseudomonadati</taxon>
        <taxon>Pseudomonadota</taxon>
        <taxon>Gammaproteobacteria</taxon>
        <taxon>Alteromonadales</taxon>
        <taxon>Ferrimonadaceae</taxon>
        <taxon>Ferrimonas</taxon>
    </lineage>
</organism>
<dbReference type="SUPFAM" id="SSF51306">
    <property type="entry name" value="LexA/Signal peptidase"/>
    <property type="match status" value="1"/>
</dbReference>
<dbReference type="SMART" id="SM00530">
    <property type="entry name" value="HTH_XRE"/>
    <property type="match status" value="1"/>
</dbReference>
<evidence type="ECO:0000256" key="2">
    <source>
        <dbReference type="ARBA" id="ARBA00023125"/>
    </source>
</evidence>
<dbReference type="PANTHER" id="PTHR40661">
    <property type="match status" value="1"/>
</dbReference>
<accession>A0ABP9EL63</accession>
<proteinExistence type="predicted"/>
<dbReference type="PROSITE" id="PS50943">
    <property type="entry name" value="HTH_CROC1"/>
    <property type="match status" value="1"/>
</dbReference>
<dbReference type="RefSeq" id="WP_345334508.1">
    <property type="nucleotide sequence ID" value="NZ_BAABJZ010000016.1"/>
</dbReference>
<keyword evidence="6" id="KW-1185">Reference proteome</keyword>
<dbReference type="InterPro" id="IPR010982">
    <property type="entry name" value="Lambda_DNA-bd_dom_sf"/>
</dbReference>
<evidence type="ECO:0000313" key="6">
    <source>
        <dbReference type="Proteomes" id="UP001499988"/>
    </source>
</evidence>
<sequence>MNIGTRIRQRRQELNLTQAALAKVVGVSRVSVTQWESGETSPKGSNLVAVSAKLQCDTAWLVNGDKSKAPKSSKLMPISAWDNNTTLDADEVEVPFFSEVELSAGSGTYAVNENPGPKLRFAKSTLRKSGVPEASAACVRVSGNSMEPVLPDGATVGINTADTQIADGKMYAVEYHGMLLVKRLFRQPEGIELHSFNREEHPTRMITKDDMEQFRVLGRVFWYSVLI</sequence>
<evidence type="ECO:0000313" key="5">
    <source>
        <dbReference type="EMBL" id="GAA4880018.1"/>
    </source>
</evidence>
<dbReference type="EMBL" id="BAABJZ010000016">
    <property type="protein sequence ID" value="GAA4880018.1"/>
    <property type="molecule type" value="Genomic_DNA"/>
</dbReference>
<gene>
    <name evidence="5" type="primary">alpR</name>
    <name evidence="5" type="ORF">GCM10023333_12670</name>
</gene>
<dbReference type="Pfam" id="PF01381">
    <property type="entry name" value="HTH_3"/>
    <property type="match status" value="1"/>
</dbReference>
<protein>
    <submittedName>
        <fullName evidence="5">Transcriptional regulator AlpR</fullName>
    </submittedName>
</protein>
<dbReference type="CDD" id="cd06529">
    <property type="entry name" value="S24_LexA-like"/>
    <property type="match status" value="1"/>
</dbReference>
<evidence type="ECO:0000256" key="3">
    <source>
        <dbReference type="ARBA" id="ARBA00023163"/>
    </source>
</evidence>
<dbReference type="Pfam" id="PF00717">
    <property type="entry name" value="Peptidase_S24"/>
    <property type="match status" value="1"/>
</dbReference>
<dbReference type="Gene3D" id="1.10.260.40">
    <property type="entry name" value="lambda repressor-like DNA-binding domains"/>
    <property type="match status" value="1"/>
</dbReference>
<dbReference type="SUPFAM" id="SSF47413">
    <property type="entry name" value="lambda repressor-like DNA-binding domains"/>
    <property type="match status" value="1"/>
</dbReference>
<dbReference type="InterPro" id="IPR036286">
    <property type="entry name" value="LexA/Signal_pep-like_sf"/>
</dbReference>
<dbReference type="InterPro" id="IPR001387">
    <property type="entry name" value="Cro/C1-type_HTH"/>
</dbReference>
<dbReference type="CDD" id="cd00093">
    <property type="entry name" value="HTH_XRE"/>
    <property type="match status" value="1"/>
</dbReference>